<dbReference type="InterPro" id="IPR029045">
    <property type="entry name" value="ClpP/crotonase-like_dom_sf"/>
</dbReference>
<keyword evidence="3" id="KW-1185">Reference proteome</keyword>
<dbReference type="Proteomes" id="UP001169242">
    <property type="component" value="Unassembled WGS sequence"/>
</dbReference>
<feature type="domain" description="PDZ" evidence="1">
    <location>
        <begin position="112"/>
        <end position="155"/>
    </location>
</feature>
<dbReference type="InterPro" id="IPR001478">
    <property type="entry name" value="PDZ"/>
</dbReference>
<dbReference type="InterPro" id="IPR036034">
    <property type="entry name" value="PDZ_sf"/>
</dbReference>
<dbReference type="SUPFAM" id="SSF52096">
    <property type="entry name" value="ClpP/crotonase"/>
    <property type="match status" value="1"/>
</dbReference>
<dbReference type="Pfam" id="PF03572">
    <property type="entry name" value="Peptidase_S41"/>
    <property type="match status" value="1"/>
</dbReference>
<dbReference type="GO" id="GO:0007165">
    <property type="term" value="P:signal transduction"/>
    <property type="evidence" value="ECO:0007669"/>
    <property type="project" value="TreeGrafter"/>
</dbReference>
<dbReference type="CDD" id="cd06567">
    <property type="entry name" value="Peptidase_S41"/>
    <property type="match status" value="1"/>
</dbReference>
<dbReference type="InterPro" id="IPR041489">
    <property type="entry name" value="PDZ_6"/>
</dbReference>
<dbReference type="Gene3D" id="3.30.750.44">
    <property type="match status" value="1"/>
</dbReference>
<dbReference type="Gene3D" id="2.30.42.10">
    <property type="match status" value="1"/>
</dbReference>
<dbReference type="EMBL" id="JAQIFT010000046">
    <property type="protein sequence ID" value="MDA3732237.1"/>
    <property type="molecule type" value="Genomic_DNA"/>
</dbReference>
<evidence type="ECO:0000313" key="2">
    <source>
        <dbReference type="EMBL" id="MDA3732237.1"/>
    </source>
</evidence>
<dbReference type="GO" id="GO:0004175">
    <property type="term" value="F:endopeptidase activity"/>
    <property type="evidence" value="ECO:0007669"/>
    <property type="project" value="TreeGrafter"/>
</dbReference>
<dbReference type="InterPro" id="IPR005151">
    <property type="entry name" value="Tail-specific_protease"/>
</dbReference>
<sequence length="401" mass="42879">MKRRFVVGIVAGVLVGVAGVGTLYGIGHLNSAAGESGSSSILSGSFYNKAKANALKQVVQAKYIGEGLDEDMLEGIYRGYVYGVGDTYTSYLSEEAFNKEQTEAAGNYLGTGIRFTWGITNQYLIVTEVIPNSPAEQAGIIVGDKIFAVDGIKALGSNETKIYEKLIYNGTDPVVYTIKNNDETETREVSLVADVVKINLIESKLLDNGVGYVDLDGLVDGSTEQISVQIDELINKGATSLILDLRSVYSDNLGEVQKLCDLFLDEQVVFSVKHKDGTVTPYKTQNGKYDLPLAVLTGTYTEGVLEAFPAAIQTLDRGVLVGEETAGNGTTQVRVPLEDGSGLSITTGLVLDAKGNQIKDNGVAPSVVQKTITENSLELVTTGTLKLENDVILQKAIEVLK</sequence>
<dbReference type="PANTHER" id="PTHR32060">
    <property type="entry name" value="TAIL-SPECIFIC PROTEASE"/>
    <property type="match status" value="1"/>
</dbReference>
<reference evidence="2" key="1">
    <citation type="journal article" date="2023" name="Int. J. Syst. Evol. Microbiol.">
        <title>&lt;i&gt;Holtiella tumoricola&lt;/i&gt; gen. nov. sp. nov., isolated from a human clinical sample.</title>
        <authorList>
            <person name="Allen-Vercoe E."/>
            <person name="Daigneault M.C."/>
            <person name="Vancuren S.J."/>
            <person name="Cochrane K."/>
            <person name="O'Neal L.L."/>
            <person name="Sankaranarayanan K."/>
            <person name="Lawson P.A."/>
        </authorList>
    </citation>
    <scope>NUCLEOTIDE SEQUENCE</scope>
    <source>
        <strain evidence="2">CC70A</strain>
    </source>
</reference>
<dbReference type="PANTHER" id="PTHR32060:SF22">
    <property type="entry name" value="CARBOXYL-TERMINAL-PROCESSING PEPTIDASE 3, CHLOROPLASTIC"/>
    <property type="match status" value="1"/>
</dbReference>
<dbReference type="GO" id="GO:0006508">
    <property type="term" value="P:proteolysis"/>
    <property type="evidence" value="ECO:0007669"/>
    <property type="project" value="InterPro"/>
</dbReference>
<comment type="caution">
    <text evidence="2">The sequence shown here is derived from an EMBL/GenBank/DDBJ whole genome shotgun (WGS) entry which is preliminary data.</text>
</comment>
<dbReference type="GO" id="GO:0030288">
    <property type="term" value="C:outer membrane-bounded periplasmic space"/>
    <property type="evidence" value="ECO:0007669"/>
    <property type="project" value="TreeGrafter"/>
</dbReference>
<accession>A0AA42DNQ5</accession>
<proteinExistence type="predicted"/>
<name>A0AA42DNQ5_9FIRM</name>
<dbReference type="SMART" id="SM00245">
    <property type="entry name" value="TSPc"/>
    <property type="match status" value="1"/>
</dbReference>
<dbReference type="GO" id="GO:0008236">
    <property type="term" value="F:serine-type peptidase activity"/>
    <property type="evidence" value="ECO:0007669"/>
    <property type="project" value="InterPro"/>
</dbReference>
<dbReference type="SMART" id="SM00228">
    <property type="entry name" value="PDZ"/>
    <property type="match status" value="1"/>
</dbReference>
<dbReference type="PROSITE" id="PS50106">
    <property type="entry name" value="PDZ"/>
    <property type="match status" value="1"/>
</dbReference>
<dbReference type="Pfam" id="PF17820">
    <property type="entry name" value="PDZ_6"/>
    <property type="match status" value="1"/>
</dbReference>
<dbReference type="AlphaFoldDB" id="A0AA42DNQ5"/>
<evidence type="ECO:0000259" key="1">
    <source>
        <dbReference type="PROSITE" id="PS50106"/>
    </source>
</evidence>
<gene>
    <name evidence="2" type="ORF">PBV87_12150</name>
</gene>
<evidence type="ECO:0000313" key="3">
    <source>
        <dbReference type="Proteomes" id="UP001169242"/>
    </source>
</evidence>
<organism evidence="2 3">
    <name type="scientific">Holtiella tumoricola</name>
    <dbReference type="NCBI Taxonomy" id="3018743"/>
    <lineage>
        <taxon>Bacteria</taxon>
        <taxon>Bacillati</taxon>
        <taxon>Bacillota</taxon>
        <taxon>Clostridia</taxon>
        <taxon>Lachnospirales</taxon>
        <taxon>Cellulosilyticaceae</taxon>
        <taxon>Holtiella</taxon>
    </lineage>
</organism>
<protein>
    <submittedName>
        <fullName evidence="2">S41 family peptidase</fullName>
    </submittedName>
</protein>
<dbReference type="Gene3D" id="3.90.226.10">
    <property type="entry name" value="2-enoyl-CoA Hydratase, Chain A, domain 1"/>
    <property type="match status" value="1"/>
</dbReference>
<dbReference type="SUPFAM" id="SSF50156">
    <property type="entry name" value="PDZ domain-like"/>
    <property type="match status" value="1"/>
</dbReference>
<dbReference type="RefSeq" id="WP_271012476.1">
    <property type="nucleotide sequence ID" value="NZ_JAQIFT010000046.1"/>
</dbReference>